<dbReference type="EMBL" id="JAQQWI010000006">
    <property type="protein sequence ID" value="KAK8033554.1"/>
    <property type="molecule type" value="Genomic_DNA"/>
</dbReference>
<protein>
    <submittedName>
        <fullName evidence="2">Uncharacterized protein</fullName>
    </submittedName>
</protein>
<evidence type="ECO:0000313" key="2">
    <source>
        <dbReference type="EMBL" id="KAK8033554.1"/>
    </source>
</evidence>
<proteinExistence type="predicted"/>
<gene>
    <name evidence="2" type="ORF">PG991_002952</name>
</gene>
<feature type="compositionally biased region" description="Low complexity" evidence="1">
    <location>
        <begin position="35"/>
        <end position="54"/>
    </location>
</feature>
<sequence length="178" mass="18922">MACAQNYEPNYMMGLYQETSTLYFEDYDLSSAETTTSPGVVVNTSSSSTTAPSPAQRRLPRQLTISDVARGVYGIAILTVAIQLLSDLETYGMSHVGAAYGGYSLALPTWSKYGSATSPTPTVVKPTAGVFKMFSFTLSPSTRAMPFKVPVFGGYIQVASGDDKELSVLCIGPASLVL</sequence>
<evidence type="ECO:0000313" key="3">
    <source>
        <dbReference type="Proteomes" id="UP001396898"/>
    </source>
</evidence>
<dbReference type="Proteomes" id="UP001396898">
    <property type="component" value="Unassembled WGS sequence"/>
</dbReference>
<keyword evidence="3" id="KW-1185">Reference proteome</keyword>
<accession>A0ABR1SGV2</accession>
<organism evidence="2 3">
    <name type="scientific">Apiospora marii</name>
    <dbReference type="NCBI Taxonomy" id="335849"/>
    <lineage>
        <taxon>Eukaryota</taxon>
        <taxon>Fungi</taxon>
        <taxon>Dikarya</taxon>
        <taxon>Ascomycota</taxon>
        <taxon>Pezizomycotina</taxon>
        <taxon>Sordariomycetes</taxon>
        <taxon>Xylariomycetidae</taxon>
        <taxon>Amphisphaeriales</taxon>
        <taxon>Apiosporaceae</taxon>
        <taxon>Apiospora</taxon>
    </lineage>
</organism>
<name>A0ABR1SGV2_9PEZI</name>
<reference evidence="2 3" key="1">
    <citation type="submission" date="2023-01" db="EMBL/GenBank/DDBJ databases">
        <title>Analysis of 21 Apiospora genomes using comparative genomics revels a genus with tremendous synthesis potential of carbohydrate active enzymes and secondary metabolites.</title>
        <authorList>
            <person name="Sorensen T."/>
        </authorList>
    </citation>
    <scope>NUCLEOTIDE SEQUENCE [LARGE SCALE GENOMIC DNA]</scope>
    <source>
        <strain evidence="2 3">CBS 20057</strain>
    </source>
</reference>
<comment type="caution">
    <text evidence="2">The sequence shown here is derived from an EMBL/GenBank/DDBJ whole genome shotgun (WGS) entry which is preliminary data.</text>
</comment>
<evidence type="ECO:0000256" key="1">
    <source>
        <dbReference type="SAM" id="MobiDB-lite"/>
    </source>
</evidence>
<feature type="region of interest" description="Disordered" evidence="1">
    <location>
        <begin position="35"/>
        <end position="58"/>
    </location>
</feature>